<reference evidence="4 5" key="1">
    <citation type="submission" date="2019-08" db="EMBL/GenBank/DDBJ databases">
        <title>In-depth cultivation of the pig gut microbiome towards novel bacterial diversity and tailored functional studies.</title>
        <authorList>
            <person name="Wylensek D."/>
            <person name="Hitch T.C.A."/>
            <person name="Clavel T."/>
        </authorList>
    </citation>
    <scope>NUCLEOTIDE SEQUENCE [LARGE SCALE GENOMIC DNA]</scope>
    <source>
        <strain evidence="4 5">WCA-383-APC-5B</strain>
    </source>
</reference>
<dbReference type="PANTHER" id="PTHR30627">
    <property type="entry name" value="PEPTIDOGLYCAN D,D-TRANSPEPTIDASE"/>
    <property type="match status" value="1"/>
</dbReference>
<dbReference type="InterPro" id="IPR050515">
    <property type="entry name" value="Beta-lactam/transpept"/>
</dbReference>
<comment type="caution">
    <text evidence="4">The sequence shown here is derived from an EMBL/GenBank/DDBJ whole genome shotgun (WGS) entry which is preliminary data.</text>
</comment>
<dbReference type="Proteomes" id="UP000460287">
    <property type="component" value="Unassembled WGS sequence"/>
</dbReference>
<dbReference type="PANTHER" id="PTHR30627:SF1">
    <property type="entry name" value="PEPTIDOGLYCAN D,D-TRANSPEPTIDASE FTSI"/>
    <property type="match status" value="1"/>
</dbReference>
<evidence type="ECO:0000313" key="4">
    <source>
        <dbReference type="EMBL" id="MSR90217.1"/>
    </source>
</evidence>
<dbReference type="Pfam" id="PF00905">
    <property type="entry name" value="Transpeptidase"/>
    <property type="match status" value="1"/>
</dbReference>
<evidence type="ECO:0000259" key="3">
    <source>
        <dbReference type="Pfam" id="PF00905"/>
    </source>
</evidence>
<evidence type="ECO:0000256" key="2">
    <source>
        <dbReference type="ARBA" id="ARBA00023136"/>
    </source>
</evidence>
<dbReference type="Gene3D" id="3.40.710.10">
    <property type="entry name" value="DD-peptidase/beta-lactamase superfamily"/>
    <property type="match status" value="1"/>
</dbReference>
<dbReference type="GO" id="GO:0005886">
    <property type="term" value="C:plasma membrane"/>
    <property type="evidence" value="ECO:0007669"/>
    <property type="project" value="TreeGrafter"/>
</dbReference>
<dbReference type="InterPro" id="IPR012338">
    <property type="entry name" value="Beta-lactam/transpept-like"/>
</dbReference>
<dbReference type="EMBL" id="VULX01000001">
    <property type="protein sequence ID" value="MSR90217.1"/>
    <property type="molecule type" value="Genomic_DNA"/>
</dbReference>
<keyword evidence="5" id="KW-1185">Reference proteome</keyword>
<gene>
    <name evidence="4" type="ORF">FYJ33_01990</name>
</gene>
<keyword evidence="2" id="KW-0472">Membrane</keyword>
<feature type="domain" description="Penicillin-binding protein transpeptidase" evidence="3">
    <location>
        <begin position="210"/>
        <end position="494"/>
    </location>
</feature>
<dbReference type="AlphaFoldDB" id="A0A7X2MW83"/>
<comment type="subcellular location">
    <subcellularLocation>
        <location evidence="1">Membrane</location>
    </subcellularLocation>
</comment>
<name>A0A7X2MW83_9CLOT</name>
<dbReference type="GO" id="GO:0008658">
    <property type="term" value="F:penicillin binding"/>
    <property type="evidence" value="ECO:0007669"/>
    <property type="project" value="InterPro"/>
</dbReference>
<dbReference type="SUPFAM" id="SSF56601">
    <property type="entry name" value="beta-lactamase/transpeptidase-like"/>
    <property type="match status" value="1"/>
</dbReference>
<protein>
    <submittedName>
        <fullName evidence="4">Penicillin-binding protein 2</fullName>
    </submittedName>
</protein>
<evidence type="ECO:0000256" key="1">
    <source>
        <dbReference type="ARBA" id="ARBA00004370"/>
    </source>
</evidence>
<accession>A0A7X2MW83</accession>
<sequence length="498" mass="55522">MYADNKFTNVYKGGTQTEKISELNYNICDCLGKNLVDTNRKYVLVIDCRVFKMNNIYEQADKMLAFTYIMRSANDKFSLDEINLSSGKKYYEVSEDYYNKLSLICKYIKGIFMYKYDAVNHTSAWGIENIISNLQCKDKNSLDGYIYENIKDNKSNVLKASVNNEGAYSELTYSIPSDNKNVQLTIDKNWQDGVREVLCSSDYNKLNNIGVAVMDSASGEIKVLAQKNEKYPNILLGAEGLGYPPGSIFKVLVEMAAINDDKLNLSEKFTCTGRYCKRDGKSNSHGTLSLYEALKVSCNECFMKLGNKIGYDSILNMCNKLGLGKKVLNLSAESKGSLPELKNGLNNISIGQTFNVTPLQMLGVYNTIVNKGIYIKPYILKDFYTNNDIVSAVAKTEQKKILTEQNANIIRNQLIDVVNSGSGAKAKVNGVIIGGKTGTAENGKNNDIWFSGFFKKNDKYYSMIIVVPNLPLENKEGELYGGGSTAGPIFHDVVNKLK</sequence>
<organism evidence="4 5">
    <name type="scientific">Inconstantimicrobium porci</name>
    <dbReference type="NCBI Taxonomy" id="2652291"/>
    <lineage>
        <taxon>Bacteria</taxon>
        <taxon>Bacillati</taxon>
        <taxon>Bacillota</taxon>
        <taxon>Clostridia</taxon>
        <taxon>Eubacteriales</taxon>
        <taxon>Clostridiaceae</taxon>
        <taxon>Inconstantimicrobium</taxon>
    </lineage>
</organism>
<evidence type="ECO:0000313" key="5">
    <source>
        <dbReference type="Proteomes" id="UP000460287"/>
    </source>
</evidence>
<dbReference type="GO" id="GO:0071555">
    <property type="term" value="P:cell wall organization"/>
    <property type="evidence" value="ECO:0007669"/>
    <property type="project" value="TreeGrafter"/>
</dbReference>
<dbReference type="RefSeq" id="WP_154530086.1">
    <property type="nucleotide sequence ID" value="NZ_VULX01000001.1"/>
</dbReference>
<dbReference type="InterPro" id="IPR001460">
    <property type="entry name" value="PCN-bd_Tpept"/>
</dbReference>
<proteinExistence type="predicted"/>